<dbReference type="InParanoid" id="A0A067RMK8"/>
<keyword evidence="4 8" id="KW-1133">Transmembrane helix</keyword>
<dbReference type="GO" id="GO:0043025">
    <property type="term" value="C:neuronal cell body"/>
    <property type="evidence" value="ECO:0007669"/>
    <property type="project" value="TreeGrafter"/>
</dbReference>
<evidence type="ECO:0000256" key="2">
    <source>
        <dbReference type="ARBA" id="ARBA00022475"/>
    </source>
</evidence>
<evidence type="ECO:0000256" key="7">
    <source>
        <dbReference type="ARBA" id="ARBA00023224"/>
    </source>
</evidence>
<evidence type="ECO:0000256" key="8">
    <source>
        <dbReference type="RuleBase" id="RU363108"/>
    </source>
</evidence>
<comment type="subcellular location">
    <subcellularLocation>
        <location evidence="1 8">Cell membrane</location>
        <topology evidence="1 8">Multi-pass membrane protein</topology>
    </subcellularLocation>
</comment>
<feature type="transmembrane region" description="Helical" evidence="8">
    <location>
        <begin position="45"/>
        <end position="63"/>
    </location>
</feature>
<gene>
    <name evidence="9" type="ORF">L798_06727</name>
</gene>
<dbReference type="GO" id="GO:0007635">
    <property type="term" value="P:chemosensory behavior"/>
    <property type="evidence" value="ECO:0007669"/>
    <property type="project" value="TreeGrafter"/>
</dbReference>
<dbReference type="AlphaFoldDB" id="A0A067RMK8"/>
<feature type="transmembrane region" description="Helical" evidence="8">
    <location>
        <begin position="164"/>
        <end position="188"/>
    </location>
</feature>
<keyword evidence="5 8" id="KW-0472">Membrane</keyword>
<keyword evidence="2 8" id="KW-1003">Cell membrane</keyword>
<feature type="transmembrane region" description="Helical" evidence="8">
    <location>
        <begin position="83"/>
        <end position="102"/>
    </location>
</feature>
<feature type="transmembrane region" description="Helical" evidence="8">
    <location>
        <begin position="282"/>
        <end position="305"/>
    </location>
</feature>
<keyword evidence="6 8" id="KW-0675">Receptor</keyword>
<sequence>MDQDYLCFMMKPVNYLCRLLGIASYSISDIKNYDHKTGNKFWKLLWPYLLAIVLMCCYVYRILFTFQVESQVVHHNLLVTDFLNTSIEYIGCVILIIIRSINHQRNISLILKKFTLLNERFFKYRNEFIAQNVISPVIQVTLSLLLIFFFILSCVNVFVWSTHWLPWLIICEEWCAFTIFVINVKFVLLVQCYRYRHKELNCQIAMLNDLTGPTVRTVVLQDVRETLILEYSSNCRVSYQPSEAVVRSTDTSRKTLFLNRVKALREDHLDLFELSQLLNSKYGFQILICFSLIFFQHILNYNFVIDLMLKLLSGKDGIATDVQEYASLCMAILSSVALIFLTVSCHMASVEANSSQLLVHKLLLSKDLSSDVTVQLQLFSSQVSNLKVKFKICGLFTINASLLSTIAGVICTYLIILYQFK</sequence>
<evidence type="ECO:0000256" key="3">
    <source>
        <dbReference type="ARBA" id="ARBA00022692"/>
    </source>
</evidence>
<evidence type="ECO:0000313" key="10">
    <source>
        <dbReference type="Proteomes" id="UP000027135"/>
    </source>
</evidence>
<dbReference type="Pfam" id="PF08395">
    <property type="entry name" value="7tm_7"/>
    <property type="match status" value="1"/>
</dbReference>
<feature type="transmembrane region" description="Helical" evidence="8">
    <location>
        <begin position="133"/>
        <end position="158"/>
    </location>
</feature>
<proteinExistence type="inferred from homology"/>
<dbReference type="OrthoDB" id="6366728at2759"/>
<dbReference type="GO" id="GO:0030425">
    <property type="term" value="C:dendrite"/>
    <property type="evidence" value="ECO:0007669"/>
    <property type="project" value="TreeGrafter"/>
</dbReference>
<dbReference type="OMA" id="ICKSITM"/>
<dbReference type="Proteomes" id="UP000027135">
    <property type="component" value="Unassembled WGS sequence"/>
</dbReference>
<feature type="transmembrane region" description="Helical" evidence="8">
    <location>
        <begin position="392"/>
        <end position="418"/>
    </location>
</feature>
<dbReference type="GO" id="GO:0008049">
    <property type="term" value="P:male courtship behavior"/>
    <property type="evidence" value="ECO:0007669"/>
    <property type="project" value="TreeGrafter"/>
</dbReference>
<dbReference type="GO" id="GO:0005886">
    <property type="term" value="C:plasma membrane"/>
    <property type="evidence" value="ECO:0007669"/>
    <property type="project" value="UniProtKB-SubCell"/>
</dbReference>
<evidence type="ECO:0000256" key="1">
    <source>
        <dbReference type="ARBA" id="ARBA00004651"/>
    </source>
</evidence>
<accession>A0A067RMK8</accession>
<comment type="similarity">
    <text evidence="8">Belongs to the insect chemoreceptor superfamily. Gustatory receptor (GR) family.</text>
</comment>
<keyword evidence="7 8" id="KW-0807">Transducer</keyword>
<evidence type="ECO:0000313" key="9">
    <source>
        <dbReference type="EMBL" id="KDR24258.1"/>
    </source>
</evidence>
<evidence type="ECO:0000256" key="4">
    <source>
        <dbReference type="ARBA" id="ARBA00022989"/>
    </source>
</evidence>
<keyword evidence="10" id="KW-1185">Reference proteome</keyword>
<evidence type="ECO:0000256" key="6">
    <source>
        <dbReference type="ARBA" id="ARBA00023170"/>
    </source>
</evidence>
<reference evidence="9 10" key="1">
    <citation type="journal article" date="2014" name="Nat. Commun.">
        <title>Molecular traces of alternative social organization in a termite genome.</title>
        <authorList>
            <person name="Terrapon N."/>
            <person name="Li C."/>
            <person name="Robertson H.M."/>
            <person name="Ji L."/>
            <person name="Meng X."/>
            <person name="Booth W."/>
            <person name="Chen Z."/>
            <person name="Childers C.P."/>
            <person name="Glastad K.M."/>
            <person name="Gokhale K."/>
            <person name="Gowin J."/>
            <person name="Gronenberg W."/>
            <person name="Hermansen R.A."/>
            <person name="Hu H."/>
            <person name="Hunt B.G."/>
            <person name="Huylmans A.K."/>
            <person name="Khalil S.M."/>
            <person name="Mitchell R.D."/>
            <person name="Munoz-Torres M.C."/>
            <person name="Mustard J.A."/>
            <person name="Pan H."/>
            <person name="Reese J.T."/>
            <person name="Scharf M.E."/>
            <person name="Sun F."/>
            <person name="Vogel H."/>
            <person name="Xiao J."/>
            <person name="Yang W."/>
            <person name="Yang Z."/>
            <person name="Yang Z."/>
            <person name="Zhou J."/>
            <person name="Zhu J."/>
            <person name="Brent C.S."/>
            <person name="Elsik C.G."/>
            <person name="Goodisman M.A."/>
            <person name="Liberles D.A."/>
            <person name="Roe R.M."/>
            <person name="Vargo E.L."/>
            <person name="Vilcinskas A."/>
            <person name="Wang J."/>
            <person name="Bornberg-Bauer E."/>
            <person name="Korb J."/>
            <person name="Zhang G."/>
            <person name="Liebig J."/>
        </authorList>
    </citation>
    <scope>NUCLEOTIDE SEQUENCE [LARGE SCALE GENOMIC DNA]</scope>
    <source>
        <tissue evidence="9">Whole organism</tissue>
    </source>
</reference>
<keyword evidence="3 8" id="KW-0812">Transmembrane</keyword>
<dbReference type="PANTHER" id="PTHR21143:SF133">
    <property type="entry name" value="GUSTATORY AND PHEROMONE RECEPTOR 32A-RELATED"/>
    <property type="match status" value="1"/>
</dbReference>
<feature type="transmembrane region" description="Helical" evidence="8">
    <location>
        <begin position="325"/>
        <end position="348"/>
    </location>
</feature>
<organism evidence="9 10">
    <name type="scientific">Zootermopsis nevadensis</name>
    <name type="common">Dampwood termite</name>
    <dbReference type="NCBI Taxonomy" id="136037"/>
    <lineage>
        <taxon>Eukaryota</taxon>
        <taxon>Metazoa</taxon>
        <taxon>Ecdysozoa</taxon>
        <taxon>Arthropoda</taxon>
        <taxon>Hexapoda</taxon>
        <taxon>Insecta</taxon>
        <taxon>Pterygota</taxon>
        <taxon>Neoptera</taxon>
        <taxon>Polyneoptera</taxon>
        <taxon>Dictyoptera</taxon>
        <taxon>Blattodea</taxon>
        <taxon>Blattoidea</taxon>
        <taxon>Termitoidae</taxon>
        <taxon>Termopsidae</taxon>
        <taxon>Zootermopsis</taxon>
    </lineage>
</organism>
<dbReference type="InterPro" id="IPR013604">
    <property type="entry name" value="7TM_chemorcpt"/>
</dbReference>
<comment type="function">
    <text evidence="8">Gustatory receptor which mediates acceptance or avoidance behavior, depending on its substrates.</text>
</comment>
<dbReference type="EMBL" id="KK852423">
    <property type="protein sequence ID" value="KDR24258.1"/>
    <property type="molecule type" value="Genomic_DNA"/>
</dbReference>
<dbReference type="GO" id="GO:0007165">
    <property type="term" value="P:signal transduction"/>
    <property type="evidence" value="ECO:0007669"/>
    <property type="project" value="UniProtKB-KW"/>
</dbReference>
<protein>
    <recommendedName>
        <fullName evidence="8">Gustatory receptor</fullName>
    </recommendedName>
</protein>
<evidence type="ECO:0000256" key="5">
    <source>
        <dbReference type="ARBA" id="ARBA00023136"/>
    </source>
</evidence>
<dbReference type="GO" id="GO:0030424">
    <property type="term" value="C:axon"/>
    <property type="evidence" value="ECO:0007669"/>
    <property type="project" value="TreeGrafter"/>
</dbReference>
<name>A0A067RMK8_ZOONE</name>
<dbReference type="GO" id="GO:0050909">
    <property type="term" value="P:sensory perception of taste"/>
    <property type="evidence" value="ECO:0007669"/>
    <property type="project" value="InterPro"/>
</dbReference>
<dbReference type="PANTHER" id="PTHR21143">
    <property type="entry name" value="INVERTEBRATE GUSTATORY RECEPTOR"/>
    <property type="match status" value="1"/>
</dbReference>